<keyword evidence="2" id="KW-1185">Reference proteome</keyword>
<proteinExistence type="predicted"/>
<dbReference type="STRING" id="156994.SAMN04488028_102467"/>
<dbReference type="GO" id="GO:0090313">
    <property type="term" value="P:regulation of protein targeting to membrane"/>
    <property type="evidence" value="ECO:0007669"/>
    <property type="project" value="TreeGrafter"/>
</dbReference>
<dbReference type="Proteomes" id="UP000184474">
    <property type="component" value="Unassembled WGS sequence"/>
</dbReference>
<name>A0A1M6NYG4_REIAG</name>
<dbReference type="PANTHER" id="PTHR30441">
    <property type="entry name" value="DUF748 DOMAIN-CONTAINING PROTEIN"/>
    <property type="match status" value="1"/>
</dbReference>
<gene>
    <name evidence="1" type="ORF">SAMN04488028_102467</name>
</gene>
<evidence type="ECO:0000313" key="1">
    <source>
        <dbReference type="EMBL" id="SHK00684.1"/>
    </source>
</evidence>
<dbReference type="EMBL" id="FRAA01000002">
    <property type="protein sequence ID" value="SHK00684.1"/>
    <property type="molecule type" value="Genomic_DNA"/>
</dbReference>
<evidence type="ECO:0000313" key="2">
    <source>
        <dbReference type="Proteomes" id="UP000184474"/>
    </source>
</evidence>
<organism evidence="1 2">
    <name type="scientific">Reichenbachiella agariperforans</name>
    <dbReference type="NCBI Taxonomy" id="156994"/>
    <lineage>
        <taxon>Bacteria</taxon>
        <taxon>Pseudomonadati</taxon>
        <taxon>Bacteroidota</taxon>
        <taxon>Cytophagia</taxon>
        <taxon>Cytophagales</taxon>
        <taxon>Reichenbachiellaceae</taxon>
        <taxon>Reichenbachiella</taxon>
    </lineage>
</organism>
<dbReference type="GO" id="GO:0005886">
    <property type="term" value="C:plasma membrane"/>
    <property type="evidence" value="ECO:0007669"/>
    <property type="project" value="TreeGrafter"/>
</dbReference>
<dbReference type="AlphaFoldDB" id="A0A1M6NYG4"/>
<dbReference type="RefSeq" id="WP_073121489.1">
    <property type="nucleotide sequence ID" value="NZ_FRAA01000002.1"/>
</dbReference>
<evidence type="ECO:0008006" key="3">
    <source>
        <dbReference type="Google" id="ProtNLM"/>
    </source>
</evidence>
<dbReference type="InterPro" id="IPR052894">
    <property type="entry name" value="AsmA-related"/>
</dbReference>
<dbReference type="PANTHER" id="PTHR30441:SF8">
    <property type="entry name" value="DUF748 DOMAIN-CONTAINING PROTEIN"/>
    <property type="match status" value="1"/>
</dbReference>
<accession>A0A1M6NYG4</accession>
<sequence length="1017" mass="114756">MKKSVKVISIILVILVGVVVLQDWVVNVIFHDRILTEIELLLNENIESQVSFKDARLSTLRNFPTATITVDSLVISEGSHRILSASEIALQLNLFDLLEEHYIFNRVELDGAEFNVFIDSLGGKHMIKGTAHPDKASRAFMLHIPEISIVNASIIVTNAFKKNHMRISIDEGLFNMRSSSDLISFEGDALGTLDTLVNKGKLMVTDVKVAAENSAFRIGQVDRRNFFDGVLKLGEAHVKVDGVLKPVSNGNIMDVTLEGAEADLNNYLALIPNMKSFHFKQTNPDARLTFRLKVTGYVDPVSYPSMDMDFKLNYANFAKVGSPYVIRDVYINGAYSNGEEKGPKTSYLVIKNGEARIEESFVQLFGSLVNFEDPMIDLDLQTELNLKELNEIFTLPKVAHLEGLVRVKMDLEGKLSDRENFTDMSTRHFNGLIEFINVNGAADSLTFVMNDLNGKVEVLNENIRFDHIRGKLNGSTFGLNGLVDNFFPLINDSSANISQADLVIDLDEFDIPKTLKEPDQIPDTLGFDYSFFPKNLNLGLKLSSKRIGFGDINIERVTMGVKMNADSVLLRRFHFWFRNGEIRMRGAGHFKNGINVRNGVSFDADFRYLNIDTLMTQALPKSAKPKEGFSIPENLYLLANIDVDKLIYHGKVFNHIDLMATYKRHNLNIDHINVGFDFGRLSSAWKISELDTKPVLDGHARLTLDTVDIITMRAYYADLIPKKDSAKEKKARKFEIKDVDIHVSSPMIRHKKIAVTDFVTDLVLYNENMKLTQANFGLFGGEFKLTGLLEHSDTVHVMSTARLSAKNIHASQVVASLPNTENMISADHVKGILEVDGLLILSYDENLVHQQKDMIGRIKLKLDDGELIDFKPITHSLKFLKKSTLDTIFMANQEIDVLFHNDEILVPSTVFSSNVTNIEFMGYHNNEVNLGFNLRVSVSDLLKPEKKKKAKVGARAAVKGINYYLSARTIDDELKVDPLKRKEYFWHQKLLDTRYKQIDVILNYKLETYRAQGITLP</sequence>
<reference evidence="2" key="1">
    <citation type="submission" date="2016-11" db="EMBL/GenBank/DDBJ databases">
        <authorList>
            <person name="Varghese N."/>
            <person name="Submissions S."/>
        </authorList>
    </citation>
    <scope>NUCLEOTIDE SEQUENCE [LARGE SCALE GENOMIC DNA]</scope>
    <source>
        <strain evidence="2">DSM 26134</strain>
    </source>
</reference>
<protein>
    <recommendedName>
        <fullName evidence="3">AsmA-like C-terminal region</fullName>
    </recommendedName>
</protein>